<dbReference type="AlphaFoldDB" id="A0A4U6TI64"/>
<organism evidence="4 5">
    <name type="scientific">Setaria viridis</name>
    <name type="common">Green bristlegrass</name>
    <name type="synonym">Setaria italica subsp. viridis</name>
    <dbReference type="NCBI Taxonomy" id="4556"/>
    <lineage>
        <taxon>Eukaryota</taxon>
        <taxon>Viridiplantae</taxon>
        <taxon>Streptophyta</taxon>
        <taxon>Embryophyta</taxon>
        <taxon>Tracheophyta</taxon>
        <taxon>Spermatophyta</taxon>
        <taxon>Magnoliopsida</taxon>
        <taxon>Liliopsida</taxon>
        <taxon>Poales</taxon>
        <taxon>Poaceae</taxon>
        <taxon>PACMAD clade</taxon>
        <taxon>Panicoideae</taxon>
        <taxon>Panicodae</taxon>
        <taxon>Paniceae</taxon>
        <taxon>Cenchrinae</taxon>
        <taxon>Setaria</taxon>
    </lineage>
</organism>
<dbReference type="GO" id="GO:0003676">
    <property type="term" value="F:nucleic acid binding"/>
    <property type="evidence" value="ECO:0007669"/>
    <property type="project" value="InterPro"/>
</dbReference>
<evidence type="ECO:0000256" key="2">
    <source>
        <dbReference type="SAM" id="MobiDB-lite"/>
    </source>
</evidence>
<dbReference type="Gramene" id="TKW02061">
    <property type="protein sequence ID" value="TKW02061"/>
    <property type="gene ID" value="SEVIR_8G220100v2"/>
</dbReference>
<reference evidence="4" key="1">
    <citation type="submission" date="2019-03" db="EMBL/GenBank/DDBJ databases">
        <title>WGS assembly of Setaria viridis.</title>
        <authorList>
            <person name="Huang P."/>
            <person name="Jenkins J."/>
            <person name="Grimwood J."/>
            <person name="Barry K."/>
            <person name="Healey A."/>
            <person name="Mamidi S."/>
            <person name="Sreedasyam A."/>
            <person name="Shu S."/>
            <person name="Feldman M."/>
            <person name="Wu J."/>
            <person name="Yu Y."/>
            <person name="Chen C."/>
            <person name="Johnson J."/>
            <person name="Rokhsar D."/>
            <person name="Baxter I."/>
            <person name="Schmutz J."/>
            <person name="Brutnell T."/>
            <person name="Kellogg E."/>
        </authorList>
    </citation>
    <scope>NUCLEOTIDE SEQUENCE [LARGE SCALE GENOMIC DNA]</scope>
</reference>
<keyword evidence="1" id="KW-0479">Metal-binding</keyword>
<evidence type="ECO:0000256" key="1">
    <source>
        <dbReference type="PROSITE-ProRule" id="PRU00047"/>
    </source>
</evidence>
<keyword evidence="5" id="KW-1185">Reference proteome</keyword>
<evidence type="ECO:0000259" key="3">
    <source>
        <dbReference type="PROSITE" id="PS50158"/>
    </source>
</evidence>
<evidence type="ECO:0000313" key="4">
    <source>
        <dbReference type="EMBL" id="TKW02061.1"/>
    </source>
</evidence>
<feature type="domain" description="CCHC-type" evidence="3">
    <location>
        <begin position="121"/>
        <end position="136"/>
    </location>
</feature>
<sequence>MFIRTKPPACRHLLPCRRRPAPSLSINNSGDKTRARRIYLPAEPRAWRAGALHPMPVCNTGSASPLKPSARQEWVPVRSNSTASRQPPTEALRAFNKVTARHCFMCLARDHRATACRDPIRCFRCRRSGHTERNCKAPRPYASVHHRPAARKPLQPHQQPHQPSPPQPTPHSPNPLPPQSLPLPPPPPLPPTKTKTTGATPMAIGEPHTCPEVETVFVSNSFQLEHDARDWESCTLVPWALHLPLHAGAQDITDLITRELHLQPGECSLTHALGFRIFYRVRLYLDGIPKKTIRRSSATSRRQSATRGASLHYVGATNGVVGWLTALHQMHSHASPPACRRRRGNRRGGKMVMVGGSTAVLAANGALVTTTAPGASPMFPMTRGTGSVAADHTHY</sequence>
<feature type="region of interest" description="Disordered" evidence="2">
    <location>
        <begin position="63"/>
        <end position="90"/>
    </location>
</feature>
<dbReference type="Gene3D" id="4.10.60.10">
    <property type="entry name" value="Zinc finger, CCHC-type"/>
    <property type="match status" value="1"/>
</dbReference>
<name>A0A4U6TI64_SETVI</name>
<evidence type="ECO:0000313" key="5">
    <source>
        <dbReference type="Proteomes" id="UP000298652"/>
    </source>
</evidence>
<dbReference type="EMBL" id="CM016559">
    <property type="protein sequence ID" value="TKW02061.1"/>
    <property type="molecule type" value="Genomic_DNA"/>
</dbReference>
<dbReference type="InterPro" id="IPR001878">
    <property type="entry name" value="Znf_CCHC"/>
</dbReference>
<dbReference type="PROSITE" id="PS50158">
    <property type="entry name" value="ZF_CCHC"/>
    <property type="match status" value="1"/>
</dbReference>
<feature type="compositionally biased region" description="Polar residues" evidence="2">
    <location>
        <begin position="78"/>
        <end position="87"/>
    </location>
</feature>
<accession>A0A4U6TI64</accession>
<protein>
    <recommendedName>
        <fullName evidence="3">CCHC-type domain-containing protein</fullName>
    </recommendedName>
</protein>
<proteinExistence type="predicted"/>
<dbReference type="Proteomes" id="UP000298652">
    <property type="component" value="Chromosome 8"/>
</dbReference>
<dbReference type="InterPro" id="IPR036875">
    <property type="entry name" value="Znf_CCHC_sf"/>
</dbReference>
<keyword evidence="1" id="KW-0862">Zinc</keyword>
<dbReference type="SUPFAM" id="SSF57756">
    <property type="entry name" value="Retrovirus zinc finger-like domains"/>
    <property type="match status" value="1"/>
</dbReference>
<feature type="compositionally biased region" description="Pro residues" evidence="2">
    <location>
        <begin position="162"/>
        <end position="191"/>
    </location>
</feature>
<dbReference type="GO" id="GO:0008270">
    <property type="term" value="F:zinc ion binding"/>
    <property type="evidence" value="ECO:0007669"/>
    <property type="project" value="UniProtKB-KW"/>
</dbReference>
<dbReference type="SMART" id="SM00343">
    <property type="entry name" value="ZnF_C2HC"/>
    <property type="match status" value="2"/>
</dbReference>
<keyword evidence="1" id="KW-0863">Zinc-finger</keyword>
<gene>
    <name evidence="4" type="ORF">SEVIR_8G220100v2</name>
</gene>
<feature type="region of interest" description="Disordered" evidence="2">
    <location>
        <begin position="131"/>
        <end position="207"/>
    </location>
</feature>